<accession>A0AAU7D4C2</accession>
<evidence type="ECO:0000313" key="2">
    <source>
        <dbReference type="EMBL" id="XBH12129.1"/>
    </source>
</evidence>
<accession>A0AAU7CV83</accession>
<dbReference type="RefSeq" id="WP_348266429.1">
    <property type="nucleotide sequence ID" value="NZ_CP121194.1"/>
</dbReference>
<reference evidence="1" key="1">
    <citation type="submission" date="2023-03" db="EMBL/GenBank/DDBJ databases">
        <title>Edaphobacter sp.</title>
        <authorList>
            <person name="Huber K.J."/>
            <person name="Papendorf J."/>
            <person name="Pilke C."/>
            <person name="Bunk B."/>
            <person name="Sproeer C."/>
            <person name="Pester M."/>
        </authorList>
    </citation>
    <scope>NUCLEOTIDE SEQUENCE</scope>
    <source>
        <strain evidence="1">DSM 109919</strain>
        <strain evidence="2">DSM 109920</strain>
    </source>
</reference>
<dbReference type="EMBL" id="CP121195">
    <property type="protein sequence ID" value="XBH12129.1"/>
    <property type="molecule type" value="Genomic_DNA"/>
</dbReference>
<evidence type="ECO:0008006" key="3">
    <source>
        <dbReference type="Google" id="ProtNLM"/>
    </source>
</evidence>
<gene>
    <name evidence="1" type="ORF">P4G45_10485</name>
    <name evidence="2" type="ORF">P8936_10455</name>
</gene>
<dbReference type="EMBL" id="CP121194">
    <property type="protein sequence ID" value="XBH08919.1"/>
    <property type="molecule type" value="Genomic_DNA"/>
</dbReference>
<sequence length="77" mass="8961">MVDRNRFKAAPKGVEKWFIDVPPTRVAMKAGTHSIWLSKQLPELEKRADGERRHGYAQIEDWHYATTSRKTKTLAPR</sequence>
<evidence type="ECO:0000313" key="1">
    <source>
        <dbReference type="EMBL" id="XBH08919.1"/>
    </source>
</evidence>
<dbReference type="KEGG" id="epl:P4G45_10485"/>
<proteinExistence type="predicted"/>
<protein>
    <recommendedName>
        <fullName evidence="3">Transposase</fullName>
    </recommendedName>
</protein>
<name>A0AAU7CV83_9BACT</name>
<dbReference type="AlphaFoldDB" id="A0AAU7CV83"/>
<organism evidence="1">
    <name type="scientific">Edaphobacter paludis</name>
    <dbReference type="NCBI Taxonomy" id="3035702"/>
    <lineage>
        <taxon>Bacteria</taxon>
        <taxon>Pseudomonadati</taxon>
        <taxon>Acidobacteriota</taxon>
        <taxon>Terriglobia</taxon>
        <taxon>Terriglobales</taxon>
        <taxon>Acidobacteriaceae</taxon>
        <taxon>Edaphobacter</taxon>
    </lineage>
</organism>